<evidence type="ECO:0000259" key="4">
    <source>
        <dbReference type="Pfam" id="PF13529"/>
    </source>
</evidence>
<dbReference type="RefSeq" id="WP_203692064.1">
    <property type="nucleotide sequence ID" value="NZ_BAAALC010000025.1"/>
</dbReference>
<sequence>MRALQRVLATTVSACLALAAAVAIASPAQADPTFPLYGPYPATTAIDGRGSMDPNNRTATDLYTTGEQVYVRCQDTGLSAGGSTIWDYTREGYWIPDAYIRTGTSGFVAGVPRCLSIGINGTPTTGGSNSGPYPVKFAIDGRGSADPADRIRVDAYPDGSSLYVRCQDYGVSTGGSTLWIYTTDGYWVPDAYVTTGTSGRISGVPLCSSLGISGGSGTNHSGGTQFKVRTTLNGYFEKSLTSGSVTDKYREGSYVTVMCQAYGQVNYGGSAVWDLTSDGLWIADFYVITGSSGLVMRQCDSDGPSGGGGNRFLAKTTLNGYYGKSLSSGSVADKYAGGSYITITCQAYGEFNYGGSAVWDKTSDGLWVADFYVSTGSVDIILPRCDSDPKPTGGPGNPTVPSTPNPGSVASANIRSAIVNAAYSQLGTDEWGDNCNPYGYHGAVKCGDPWCSMFASWTWQQAGIDVYFPYSGSFETWGRNKGLLRSKTNIRPGDVVLYGYDYYSSKHIGVVVDVLPDGRITTIEGNYGNTVKKVGPFNPSSPAGVHTYDNIYAVVAPVADPTTDKKWGTNLVSDQDAENDGLDTDEEICAVSSYPGVVYTGCLEYSGSTVKPHLYTQPLSTSAVIRGKLTMIDATGTLTLQTCQAAYYAGDRSCDGPGFVSTSGRVATLRTDIEINGGWRHTLRLATMNVDGEEQQTGTWCGPTATQAILKSLGKSPLGSQADYAAKLGTDSLGTNPWDVRDVLNAELAGKSGVLDYVYHDYAAEGAGSDKWKLVMNKLAGSVDRGQPAAIVVQAKDIPWWDNDDTYTMHYLVVQGYAGIDNGNGVYSIDKFVLWDPARDDHYLATASEMYSMTNMDGIPGQGHMIVVAE</sequence>
<evidence type="ECO:0008006" key="7">
    <source>
        <dbReference type="Google" id="ProtNLM"/>
    </source>
</evidence>
<dbReference type="InterPro" id="IPR038765">
    <property type="entry name" value="Papain-like_cys_pep_sf"/>
</dbReference>
<dbReference type="SUPFAM" id="SSF54001">
    <property type="entry name" value="Cysteine proteinases"/>
    <property type="match status" value="1"/>
</dbReference>
<evidence type="ECO:0000256" key="1">
    <source>
        <dbReference type="SAM" id="MobiDB-lite"/>
    </source>
</evidence>
<feature type="chain" id="PRO_5035162237" description="Peptidase C39-like protein" evidence="2">
    <location>
        <begin position="31"/>
        <end position="870"/>
    </location>
</feature>
<dbReference type="AlphaFoldDB" id="A0A8J3KR23"/>
<evidence type="ECO:0000259" key="3">
    <source>
        <dbReference type="Pfam" id="PF05257"/>
    </source>
</evidence>
<proteinExistence type="predicted"/>
<evidence type="ECO:0000256" key="2">
    <source>
        <dbReference type="SAM" id="SignalP"/>
    </source>
</evidence>
<dbReference type="EMBL" id="BONI01000016">
    <property type="protein sequence ID" value="GIG05630.1"/>
    <property type="molecule type" value="Genomic_DNA"/>
</dbReference>
<dbReference type="Pfam" id="PF05257">
    <property type="entry name" value="CHAP"/>
    <property type="match status" value="1"/>
</dbReference>
<name>A0A8J3KR23_9ACTN</name>
<dbReference type="Gene3D" id="3.90.1720.10">
    <property type="entry name" value="endopeptidase domain like (from Nostoc punctiforme)"/>
    <property type="match status" value="1"/>
</dbReference>
<keyword evidence="2" id="KW-0732">Signal</keyword>
<feature type="signal peptide" evidence="2">
    <location>
        <begin position="1"/>
        <end position="30"/>
    </location>
</feature>
<dbReference type="Proteomes" id="UP000630887">
    <property type="component" value="Unassembled WGS sequence"/>
</dbReference>
<feature type="region of interest" description="Disordered" evidence="1">
    <location>
        <begin position="386"/>
        <end position="407"/>
    </location>
</feature>
<reference evidence="5 6" key="1">
    <citation type="submission" date="2021-01" db="EMBL/GenBank/DDBJ databases">
        <title>Whole genome shotgun sequence of Catellatospora coxensis NBRC 107359.</title>
        <authorList>
            <person name="Komaki H."/>
            <person name="Tamura T."/>
        </authorList>
    </citation>
    <scope>NUCLEOTIDE SEQUENCE [LARGE SCALE GENOMIC DNA]</scope>
    <source>
        <strain evidence="5 6">NBRC 107359</strain>
    </source>
</reference>
<feature type="domain" description="Peptidase C51" evidence="3">
    <location>
        <begin position="447"/>
        <end position="526"/>
    </location>
</feature>
<protein>
    <recommendedName>
        <fullName evidence="7">Peptidase C39-like protein</fullName>
    </recommendedName>
</protein>
<dbReference type="InterPro" id="IPR007921">
    <property type="entry name" value="CHAP_dom"/>
</dbReference>
<dbReference type="Pfam" id="PF13529">
    <property type="entry name" value="Peptidase_C39_2"/>
    <property type="match status" value="1"/>
</dbReference>
<evidence type="ECO:0000313" key="6">
    <source>
        <dbReference type="Proteomes" id="UP000630887"/>
    </source>
</evidence>
<evidence type="ECO:0000313" key="5">
    <source>
        <dbReference type="EMBL" id="GIG05630.1"/>
    </source>
</evidence>
<dbReference type="InterPro" id="IPR039564">
    <property type="entry name" value="Peptidase_C39-like"/>
</dbReference>
<gene>
    <name evidence="5" type="ORF">Cco03nite_23300</name>
</gene>
<feature type="domain" description="Peptidase C39-like" evidence="4">
    <location>
        <begin position="689"/>
        <end position="837"/>
    </location>
</feature>
<accession>A0A8J3KR23</accession>
<comment type="caution">
    <text evidence="5">The sequence shown here is derived from an EMBL/GenBank/DDBJ whole genome shotgun (WGS) entry which is preliminary data.</text>
</comment>
<organism evidence="5 6">
    <name type="scientific">Catellatospora coxensis</name>
    <dbReference type="NCBI Taxonomy" id="310354"/>
    <lineage>
        <taxon>Bacteria</taxon>
        <taxon>Bacillati</taxon>
        <taxon>Actinomycetota</taxon>
        <taxon>Actinomycetes</taxon>
        <taxon>Micromonosporales</taxon>
        <taxon>Micromonosporaceae</taxon>
        <taxon>Catellatospora</taxon>
    </lineage>
</organism>
<keyword evidence="6" id="KW-1185">Reference proteome</keyword>